<evidence type="ECO:0000313" key="5">
    <source>
        <dbReference type="EMBL" id="ORY79394.1"/>
    </source>
</evidence>
<evidence type="ECO:0000256" key="2">
    <source>
        <dbReference type="ARBA" id="ARBA00023315"/>
    </source>
</evidence>
<dbReference type="PROSITE" id="PS51186">
    <property type="entry name" value="GNAT"/>
    <property type="match status" value="1"/>
</dbReference>
<sequence>MACSLDAAIAQLSLTPQESGKLELIPYKDETQLPTIIALIADELSEPYSIYVYRYFIHQWPELCFLALVDDEPVGTIVCKLEDHRGALRGYIAMLAVKPGHRGRKIATKLVERAIAEMVSRKADEVCLETEVTNPASMRLYENLGFLRIKRLHRYYLNANDAFRYKLPLQSSFH</sequence>
<reference evidence="5 6" key="1">
    <citation type="submission" date="2016-07" db="EMBL/GenBank/DDBJ databases">
        <title>Pervasive Adenine N6-methylation of Active Genes in Fungi.</title>
        <authorList>
            <consortium name="DOE Joint Genome Institute"/>
            <person name="Mondo S.J."/>
            <person name="Dannebaum R.O."/>
            <person name="Kuo R.C."/>
            <person name="Labutti K."/>
            <person name="Haridas S."/>
            <person name="Kuo A."/>
            <person name="Salamov A."/>
            <person name="Ahrendt S.R."/>
            <person name="Lipzen A."/>
            <person name="Sullivan W."/>
            <person name="Andreopoulos W.B."/>
            <person name="Clum A."/>
            <person name="Lindquist E."/>
            <person name="Daum C."/>
            <person name="Ramamoorthy G.K."/>
            <person name="Gryganskyi A."/>
            <person name="Culley D."/>
            <person name="Magnuson J.K."/>
            <person name="James T.Y."/>
            <person name="O'Malley M.A."/>
            <person name="Stajich J.E."/>
            <person name="Spatafora J.W."/>
            <person name="Visel A."/>
            <person name="Grigoriev I.V."/>
        </authorList>
    </citation>
    <scope>NUCLEOTIDE SEQUENCE [LARGE SCALE GENOMIC DNA]</scope>
    <source>
        <strain evidence="5 6">12-1054</strain>
    </source>
</reference>
<protein>
    <submittedName>
        <fullName evidence="5">Acyl-CoA N-acyltransferase</fullName>
    </submittedName>
</protein>
<evidence type="ECO:0000256" key="3">
    <source>
        <dbReference type="ARBA" id="ARBA00024025"/>
    </source>
</evidence>
<dbReference type="GeneID" id="63789119"/>
<dbReference type="EMBL" id="MCFI01000015">
    <property type="protein sequence ID" value="ORY79394.1"/>
    <property type="molecule type" value="Genomic_DNA"/>
</dbReference>
<dbReference type="GO" id="GO:0004596">
    <property type="term" value="F:protein-N-terminal amino-acid acetyltransferase activity"/>
    <property type="evidence" value="ECO:0007669"/>
    <property type="project" value="InterPro"/>
</dbReference>
<dbReference type="OMA" id="LCIFARH"/>
<dbReference type="GO" id="GO:0031417">
    <property type="term" value="C:NatC complex"/>
    <property type="evidence" value="ECO:0007669"/>
    <property type="project" value="TreeGrafter"/>
</dbReference>
<evidence type="ECO:0000259" key="4">
    <source>
        <dbReference type="PROSITE" id="PS51186"/>
    </source>
</evidence>
<proteinExistence type="inferred from homology"/>
<dbReference type="CDD" id="cd04301">
    <property type="entry name" value="NAT_SF"/>
    <property type="match status" value="1"/>
</dbReference>
<keyword evidence="2 5" id="KW-0012">Acyltransferase</keyword>
<comment type="similarity">
    <text evidence="3">Belongs to the acetyltransferase family. MAK3 subfamily.</text>
</comment>
<evidence type="ECO:0000256" key="1">
    <source>
        <dbReference type="ARBA" id="ARBA00022679"/>
    </source>
</evidence>
<dbReference type="AlphaFoldDB" id="A0A1Y2F7D1"/>
<dbReference type="Proteomes" id="UP000193685">
    <property type="component" value="Unassembled WGS sequence"/>
</dbReference>
<name>A0A1Y2F7D1_PROLT</name>
<dbReference type="PANTHER" id="PTHR45896:SF1">
    <property type="entry name" value="N-ALPHA-ACETYLTRANSFERASE 30"/>
    <property type="match status" value="1"/>
</dbReference>
<gene>
    <name evidence="5" type="ORF">BCR37DRAFT_88092</name>
</gene>
<evidence type="ECO:0000313" key="6">
    <source>
        <dbReference type="Proteomes" id="UP000193685"/>
    </source>
</evidence>
<dbReference type="PANTHER" id="PTHR45896">
    <property type="entry name" value="N-ALPHA-ACETYLTRANSFERASE 30"/>
    <property type="match status" value="1"/>
</dbReference>
<dbReference type="RefSeq" id="XP_040723765.1">
    <property type="nucleotide sequence ID" value="XM_040872520.1"/>
</dbReference>
<dbReference type="OrthoDB" id="249099at2759"/>
<keyword evidence="6" id="KW-1185">Reference proteome</keyword>
<dbReference type="Gene3D" id="3.40.630.30">
    <property type="match status" value="1"/>
</dbReference>
<accession>A0A1Y2F7D1</accession>
<keyword evidence="1 5" id="KW-0808">Transferase</keyword>
<dbReference type="InterPro" id="IPR044542">
    <property type="entry name" value="NAA30-like"/>
</dbReference>
<dbReference type="Pfam" id="PF00583">
    <property type="entry name" value="Acetyltransf_1"/>
    <property type="match status" value="1"/>
</dbReference>
<dbReference type="STRING" id="56484.A0A1Y2F7D1"/>
<organism evidence="5 6">
    <name type="scientific">Protomyces lactucae-debilis</name>
    <dbReference type="NCBI Taxonomy" id="2754530"/>
    <lineage>
        <taxon>Eukaryota</taxon>
        <taxon>Fungi</taxon>
        <taxon>Dikarya</taxon>
        <taxon>Ascomycota</taxon>
        <taxon>Taphrinomycotina</taxon>
        <taxon>Taphrinomycetes</taxon>
        <taxon>Taphrinales</taxon>
        <taxon>Protomycetaceae</taxon>
        <taxon>Protomyces</taxon>
    </lineage>
</organism>
<dbReference type="InterPro" id="IPR016181">
    <property type="entry name" value="Acyl_CoA_acyltransferase"/>
</dbReference>
<dbReference type="InterPro" id="IPR000182">
    <property type="entry name" value="GNAT_dom"/>
</dbReference>
<comment type="caution">
    <text evidence="5">The sequence shown here is derived from an EMBL/GenBank/DDBJ whole genome shotgun (WGS) entry which is preliminary data.</text>
</comment>
<dbReference type="SUPFAM" id="SSF55729">
    <property type="entry name" value="Acyl-CoA N-acyltransferases (Nat)"/>
    <property type="match status" value="1"/>
</dbReference>
<feature type="domain" description="N-acetyltransferase" evidence="4">
    <location>
        <begin position="23"/>
        <end position="170"/>
    </location>
</feature>